<evidence type="ECO:0000313" key="17">
    <source>
        <dbReference type="Proteomes" id="UP000601789"/>
    </source>
</evidence>
<name>A0ABS0SET3_9HYPH</name>
<evidence type="ECO:0000313" key="16">
    <source>
        <dbReference type="EMBL" id="MBI1620987.1"/>
    </source>
</evidence>
<keyword evidence="17" id="KW-1185">Reference proteome</keyword>
<keyword evidence="10 15" id="KW-1133">Transmembrane helix</keyword>
<dbReference type="Proteomes" id="UP000601789">
    <property type="component" value="Unassembled WGS sequence"/>
</dbReference>
<comment type="subcellular location">
    <subcellularLocation>
        <location evidence="2">Cell membrane</location>
        <topology evidence="2">Multi-pass membrane protein</topology>
    </subcellularLocation>
</comment>
<dbReference type="Pfam" id="PF03653">
    <property type="entry name" value="UPF0093"/>
    <property type="match status" value="1"/>
</dbReference>
<evidence type="ECO:0000256" key="12">
    <source>
        <dbReference type="ARBA" id="ARBA00023004"/>
    </source>
</evidence>
<evidence type="ECO:0000256" key="1">
    <source>
        <dbReference type="ARBA" id="ARBA00001970"/>
    </source>
</evidence>
<comment type="cofactor">
    <cofactor evidence="1">
        <name>heme b</name>
        <dbReference type="ChEBI" id="CHEBI:60344"/>
    </cofactor>
</comment>
<dbReference type="PANTHER" id="PTHR40255">
    <property type="entry name" value="UPF0093 MEMBRANE PROTEIN SLR1790"/>
    <property type="match status" value="1"/>
</dbReference>
<keyword evidence="11" id="KW-0560">Oxidoreductase</keyword>
<feature type="transmembrane region" description="Helical" evidence="15">
    <location>
        <begin position="82"/>
        <end position="103"/>
    </location>
</feature>
<keyword evidence="12" id="KW-0408">Iron</keyword>
<evidence type="ECO:0000256" key="7">
    <source>
        <dbReference type="ARBA" id="ARBA00022617"/>
    </source>
</evidence>
<evidence type="ECO:0000256" key="3">
    <source>
        <dbReference type="ARBA" id="ARBA00005073"/>
    </source>
</evidence>
<evidence type="ECO:0000256" key="13">
    <source>
        <dbReference type="ARBA" id="ARBA00023136"/>
    </source>
</evidence>
<evidence type="ECO:0000256" key="5">
    <source>
        <dbReference type="ARBA" id="ARBA00017504"/>
    </source>
</evidence>
<evidence type="ECO:0000256" key="8">
    <source>
        <dbReference type="ARBA" id="ARBA00022692"/>
    </source>
</evidence>
<feature type="transmembrane region" description="Helical" evidence="15">
    <location>
        <begin position="115"/>
        <end position="134"/>
    </location>
</feature>
<proteinExistence type="inferred from homology"/>
<dbReference type="EMBL" id="JADGMQ010000005">
    <property type="protein sequence ID" value="MBI1620987.1"/>
    <property type="molecule type" value="Genomic_DNA"/>
</dbReference>
<evidence type="ECO:0000256" key="4">
    <source>
        <dbReference type="ARBA" id="ARBA00006501"/>
    </source>
</evidence>
<evidence type="ECO:0000256" key="9">
    <source>
        <dbReference type="ARBA" id="ARBA00022723"/>
    </source>
</evidence>
<keyword evidence="6" id="KW-1003">Cell membrane</keyword>
<feature type="transmembrane region" description="Helical" evidence="15">
    <location>
        <begin position="47"/>
        <end position="70"/>
    </location>
</feature>
<comment type="catalytic activity">
    <reaction evidence="14">
        <text>protoporphyrinogen IX + 3 A = protoporphyrin IX + 3 AH2</text>
        <dbReference type="Rhea" id="RHEA:62000"/>
        <dbReference type="ChEBI" id="CHEBI:13193"/>
        <dbReference type="ChEBI" id="CHEBI:17499"/>
        <dbReference type="ChEBI" id="CHEBI:57306"/>
        <dbReference type="ChEBI" id="CHEBI:57307"/>
    </reaction>
</comment>
<gene>
    <name evidence="16" type="ORF">IOD40_09965</name>
</gene>
<dbReference type="PANTHER" id="PTHR40255:SF1">
    <property type="entry name" value="PROTOPORPHYRINOGEN IX OXIDASE"/>
    <property type="match status" value="1"/>
</dbReference>
<feature type="transmembrane region" description="Helical" evidence="15">
    <location>
        <begin position="6"/>
        <end position="27"/>
    </location>
</feature>
<comment type="caution">
    <text evidence="16">The sequence shown here is derived from an EMBL/GenBank/DDBJ whole genome shotgun (WGS) entry which is preliminary data.</text>
</comment>
<reference evidence="16 17" key="1">
    <citation type="submission" date="2020-10" db="EMBL/GenBank/DDBJ databases">
        <title>Aquamicrobium zhengzhouensis sp. nov., a exopolysaccharide producing bacterium isolated from farmland soil.</title>
        <authorList>
            <person name="Wang X."/>
        </authorList>
    </citation>
    <scope>NUCLEOTIDE SEQUENCE [LARGE SCALE GENOMIC DNA]</scope>
    <source>
        <strain evidence="17">cd-1</strain>
    </source>
</reference>
<sequence>MIWLKLLHFAAIAIWSAGLISLPSLYVRRAQVPDDESRHRLQALVRFFYVVIISPAAFVAVASGTALIFLRAAFEPWFSLKLLLVGAMVLLHVFTGLIIIRLFEVGKTYPLWRSAAATTLTSAIVGSILLVVLAKPDLPNLMPEILNEPGGLKRLAADLNPFQR</sequence>
<keyword evidence="8 15" id="KW-0812">Transmembrane</keyword>
<dbReference type="InterPro" id="IPR005265">
    <property type="entry name" value="HemJ-like"/>
</dbReference>
<evidence type="ECO:0000256" key="15">
    <source>
        <dbReference type="SAM" id="Phobius"/>
    </source>
</evidence>
<organism evidence="16 17">
    <name type="scientific">Aquamicrobium zhengzhouense</name>
    <dbReference type="NCBI Taxonomy" id="2781738"/>
    <lineage>
        <taxon>Bacteria</taxon>
        <taxon>Pseudomonadati</taxon>
        <taxon>Pseudomonadota</taxon>
        <taxon>Alphaproteobacteria</taxon>
        <taxon>Hyphomicrobiales</taxon>
        <taxon>Phyllobacteriaceae</taxon>
        <taxon>Aquamicrobium</taxon>
    </lineage>
</organism>
<keyword evidence="7" id="KW-0349">Heme</keyword>
<protein>
    <recommendedName>
        <fullName evidence="5">Protoporphyrinogen IX oxidase</fullName>
    </recommendedName>
</protein>
<comment type="similarity">
    <text evidence="4">Belongs to the HemJ family.</text>
</comment>
<evidence type="ECO:0000256" key="10">
    <source>
        <dbReference type="ARBA" id="ARBA00022989"/>
    </source>
</evidence>
<evidence type="ECO:0000256" key="11">
    <source>
        <dbReference type="ARBA" id="ARBA00023002"/>
    </source>
</evidence>
<evidence type="ECO:0000256" key="2">
    <source>
        <dbReference type="ARBA" id="ARBA00004651"/>
    </source>
</evidence>
<keyword evidence="9" id="KW-0479">Metal-binding</keyword>
<keyword evidence="13 15" id="KW-0472">Membrane</keyword>
<accession>A0ABS0SET3</accession>
<evidence type="ECO:0000256" key="14">
    <source>
        <dbReference type="ARBA" id="ARBA00048390"/>
    </source>
</evidence>
<comment type="pathway">
    <text evidence="3">Porphyrin-containing compound metabolism; protoporphyrin-IX biosynthesis; protoporphyrin-IX from protoporphyrinogen-IX: step 1/1.</text>
</comment>
<evidence type="ECO:0000256" key="6">
    <source>
        <dbReference type="ARBA" id="ARBA00022475"/>
    </source>
</evidence>
<dbReference type="RefSeq" id="WP_198476390.1">
    <property type="nucleotide sequence ID" value="NZ_JADGMQ010000005.1"/>
</dbReference>